<dbReference type="GO" id="GO:0005634">
    <property type="term" value="C:nucleus"/>
    <property type="evidence" value="ECO:0007669"/>
    <property type="project" value="UniProtKB-SubCell"/>
</dbReference>
<dbReference type="CDD" id="cd06008">
    <property type="entry name" value="NF-X1-zinc-finger"/>
    <property type="match status" value="7"/>
</dbReference>
<evidence type="ECO:0000256" key="6">
    <source>
        <dbReference type="ARBA" id="ARBA00022833"/>
    </source>
</evidence>
<keyword evidence="8" id="KW-0804">Transcription</keyword>
<dbReference type="PROSITE" id="PS50089">
    <property type="entry name" value="ZF_RING_2"/>
    <property type="match status" value="1"/>
</dbReference>
<comment type="similarity">
    <text evidence="2">Belongs to the NFX1 family.</text>
</comment>
<dbReference type="PANTHER" id="PTHR12360:SF12">
    <property type="entry name" value="TRANSCRIPTIONAL REPRESSOR NF-X1"/>
    <property type="match status" value="1"/>
</dbReference>
<comment type="caution">
    <text evidence="14">The sequence shown here is derived from an EMBL/GenBank/DDBJ whole genome shotgun (WGS) entry which is preliminary data.</text>
</comment>
<evidence type="ECO:0000256" key="8">
    <source>
        <dbReference type="ARBA" id="ARBA00023163"/>
    </source>
</evidence>
<feature type="region of interest" description="Disordered" evidence="11">
    <location>
        <begin position="18"/>
        <end position="43"/>
    </location>
</feature>
<protein>
    <submittedName>
        <fullName evidence="14">NF-X1-type zinc finger protein NFXL1</fullName>
    </submittedName>
</protein>
<keyword evidence="3" id="KW-0479">Metal-binding</keyword>
<feature type="compositionally biased region" description="Basic and acidic residues" evidence="11">
    <location>
        <begin position="21"/>
        <end position="32"/>
    </location>
</feature>
<keyword evidence="4" id="KW-0677">Repeat</keyword>
<keyword evidence="5 10" id="KW-0863">Zinc-finger</keyword>
<dbReference type="Pfam" id="PF24435">
    <property type="entry name" value="RRM_NFXL1"/>
    <property type="match status" value="1"/>
</dbReference>
<evidence type="ECO:0000256" key="7">
    <source>
        <dbReference type="ARBA" id="ARBA00023015"/>
    </source>
</evidence>
<dbReference type="InterPro" id="IPR034078">
    <property type="entry name" value="NFX1_fam"/>
</dbReference>
<evidence type="ECO:0000256" key="4">
    <source>
        <dbReference type="ARBA" id="ARBA00022737"/>
    </source>
</evidence>
<evidence type="ECO:0000259" key="13">
    <source>
        <dbReference type="PROSITE" id="PS50089"/>
    </source>
</evidence>
<feature type="domain" description="RING-type" evidence="13">
    <location>
        <begin position="358"/>
        <end position="413"/>
    </location>
</feature>
<dbReference type="GO" id="GO:0008270">
    <property type="term" value="F:zinc ion binding"/>
    <property type="evidence" value="ECO:0007669"/>
    <property type="project" value="UniProtKB-KW"/>
</dbReference>
<evidence type="ECO:0000256" key="3">
    <source>
        <dbReference type="ARBA" id="ARBA00022723"/>
    </source>
</evidence>
<organism evidence="14 15">
    <name type="scientific">Platanthera zijinensis</name>
    <dbReference type="NCBI Taxonomy" id="2320716"/>
    <lineage>
        <taxon>Eukaryota</taxon>
        <taxon>Viridiplantae</taxon>
        <taxon>Streptophyta</taxon>
        <taxon>Embryophyta</taxon>
        <taxon>Tracheophyta</taxon>
        <taxon>Spermatophyta</taxon>
        <taxon>Magnoliopsida</taxon>
        <taxon>Liliopsida</taxon>
        <taxon>Asparagales</taxon>
        <taxon>Orchidaceae</taxon>
        <taxon>Orchidoideae</taxon>
        <taxon>Orchideae</taxon>
        <taxon>Orchidinae</taxon>
        <taxon>Platanthera</taxon>
    </lineage>
</organism>
<keyword evidence="7" id="KW-0805">Transcription regulation</keyword>
<evidence type="ECO:0000256" key="10">
    <source>
        <dbReference type="PROSITE-ProRule" id="PRU00175"/>
    </source>
</evidence>
<feature type="region of interest" description="Disordered" evidence="11">
    <location>
        <begin position="246"/>
        <end position="336"/>
    </location>
</feature>
<dbReference type="InterPro" id="IPR000967">
    <property type="entry name" value="Znf_NFX1"/>
</dbReference>
<gene>
    <name evidence="14" type="primary">NFXL1</name>
    <name evidence="14" type="ORF">KSP39_PZI012217</name>
</gene>
<dbReference type="InterPro" id="IPR001841">
    <property type="entry name" value="Znf_RING"/>
</dbReference>
<feature type="domain" description="PHD-type" evidence="12">
    <location>
        <begin position="355"/>
        <end position="415"/>
    </location>
</feature>
<evidence type="ECO:0000256" key="1">
    <source>
        <dbReference type="ARBA" id="ARBA00004123"/>
    </source>
</evidence>
<dbReference type="GO" id="GO:0000981">
    <property type="term" value="F:DNA-binding transcription factor activity, RNA polymerase II-specific"/>
    <property type="evidence" value="ECO:0007669"/>
    <property type="project" value="TreeGrafter"/>
</dbReference>
<dbReference type="PROSITE" id="PS50016">
    <property type="entry name" value="ZF_PHD_2"/>
    <property type="match status" value="1"/>
</dbReference>
<dbReference type="EMBL" id="JBBWWQ010000010">
    <property type="protein sequence ID" value="KAK8936917.1"/>
    <property type="molecule type" value="Genomic_DNA"/>
</dbReference>
<evidence type="ECO:0000313" key="15">
    <source>
        <dbReference type="Proteomes" id="UP001418222"/>
    </source>
</evidence>
<sequence>MEGPKKRTSLIASMFQKKLKSKESHLPSSHESENEEIAPSPSEDIINVSSVPAQDIIVGCEYDVKLLPHDPGLRKNISTFPLKDQEANDAAITVVGGDAFVIGGGYKSWNKPEGFQKHVGKINSVHQLTLQKFQALKELKKSIIVALDKQSDANFQLDNFIADMRSDERFFDLKDLGHLSTKLVETGKSIAYQPIYKLLKFALILSVATVSVERVFSGMNYVKNKLRNRVPFPTQPAILQISDTRTLSSLPDPQPSPSQSQSPSPSPAMSSSSSSNRQIPAAGHRPRAAAAVTAANNRQEWIPRASTALPIPPSDRPHPRPSRRPHAPFASSPSANTASVPQLVYEIQEKLARGKVECMICYDMVVRSAPIWSCAACFSIFHLHCVRKWARSPTSAADPTPTSSGDWRCPGCQYPQSTPARDLSYTCFCGRRHDPPNDLYLTPHSCGEPCGKPLDHSPAAPANPSLDGEGEDLRCPHICVLQCHPGPCPPCKAFAPRRPCPCGKTEVVRRCSDKQAPLSCGQMCGQLLSCGRHCCQRQCHIGGCGSCQELITASCFCKKKTETVLCGDMALKGDFDEMGGLFSCNFHCDKSLSCGNHLCLENCHPGTCGECQLLPGKIKTCHCGKKKLIVERKSCLDPIPTCSAVCGKPLMCKAHFCKMQCHEGNCPPCSVDVEQRCRCGSSRRNVECHQLFDETLSFVCEKPCGQKKNCGRHRCSERCCPLFKTRSHHLSGDDWDPHLCSVPCGKRLQCGNHSCQLLCHSGHCPPCLETIFTDLTCACGKTSVAPPIPCGTPVPSCQHSCLVPQPCGHPASHSCHFGDCPPCTVQVMKECTGGHVMLRNIPCGSKDIRCNQLCSKTRQCGIHACARSCHPSPCDSSPALESGVKSSCGQVCGAPRRDCKHTCVAPCHPLSSCPEQRCDFGTSISCSCGRINATVPCGAGASSGSFNNDTLFEASVIRKLPVPLQPLDGNGRKVPLGQRKLACDEECDKAARKRQLADAFDVVQPNLDSLHFGESSVASEVLSDIIRREPKWVIAVEDRFKFMVLGKSKPSNGSSMKVHVFYHMLKEKRDAVRCMAERWKLSVQAAGWEPKRFLVVHVTPKSKPPSRVLGSKTGVPVTASQPPAYDPLIDMDPRLVVAMLDLPRDADISTLVLRFGGECEMVWLNDKNALAIFGDPVRAATALRRLDHGSSYQGAVVLQNGGVSSPTAAGGNAWGSSDPSNPWRKVVAPTADSWGPDWASGADSVVPVWRRNDGNPISVNVNRWNLLDSDAESASDSKESRRLAEGGSAADFGIAKRVVDAVTTGQEVDNWEEACE</sequence>
<keyword evidence="15" id="KW-1185">Reference proteome</keyword>
<dbReference type="InterPro" id="IPR056234">
    <property type="entry name" value="RRM_NFXL1"/>
</dbReference>
<dbReference type="Pfam" id="PF01422">
    <property type="entry name" value="zf-NF-X1"/>
    <property type="match status" value="8"/>
</dbReference>
<evidence type="ECO:0000256" key="9">
    <source>
        <dbReference type="ARBA" id="ARBA00023242"/>
    </source>
</evidence>
<reference evidence="14 15" key="1">
    <citation type="journal article" date="2022" name="Nat. Plants">
        <title>Genomes of leafy and leafless Platanthera orchids illuminate the evolution of mycoheterotrophy.</title>
        <authorList>
            <person name="Li M.H."/>
            <person name="Liu K.W."/>
            <person name="Li Z."/>
            <person name="Lu H.C."/>
            <person name="Ye Q.L."/>
            <person name="Zhang D."/>
            <person name="Wang J.Y."/>
            <person name="Li Y.F."/>
            <person name="Zhong Z.M."/>
            <person name="Liu X."/>
            <person name="Yu X."/>
            <person name="Liu D.K."/>
            <person name="Tu X.D."/>
            <person name="Liu B."/>
            <person name="Hao Y."/>
            <person name="Liao X.Y."/>
            <person name="Jiang Y.T."/>
            <person name="Sun W.H."/>
            <person name="Chen J."/>
            <person name="Chen Y.Q."/>
            <person name="Ai Y."/>
            <person name="Zhai J.W."/>
            <person name="Wu S.S."/>
            <person name="Zhou Z."/>
            <person name="Hsiao Y.Y."/>
            <person name="Wu W.L."/>
            <person name="Chen Y.Y."/>
            <person name="Lin Y.F."/>
            <person name="Hsu J.L."/>
            <person name="Li C.Y."/>
            <person name="Wang Z.W."/>
            <person name="Zhao X."/>
            <person name="Zhong W.Y."/>
            <person name="Ma X.K."/>
            <person name="Ma L."/>
            <person name="Huang J."/>
            <person name="Chen G.Z."/>
            <person name="Huang M.Z."/>
            <person name="Huang L."/>
            <person name="Peng D.H."/>
            <person name="Luo Y.B."/>
            <person name="Zou S.Q."/>
            <person name="Chen S.P."/>
            <person name="Lan S."/>
            <person name="Tsai W.C."/>
            <person name="Van de Peer Y."/>
            <person name="Liu Z.J."/>
        </authorList>
    </citation>
    <scope>NUCLEOTIDE SEQUENCE [LARGE SCALE GENOMIC DNA]</scope>
    <source>
        <strain evidence="14">Lor287</strain>
    </source>
</reference>
<proteinExistence type="inferred from homology"/>
<evidence type="ECO:0000259" key="12">
    <source>
        <dbReference type="PROSITE" id="PS50016"/>
    </source>
</evidence>
<evidence type="ECO:0000256" key="2">
    <source>
        <dbReference type="ARBA" id="ARBA00007269"/>
    </source>
</evidence>
<dbReference type="SMART" id="SM00438">
    <property type="entry name" value="ZnF_NFX"/>
    <property type="match status" value="8"/>
</dbReference>
<evidence type="ECO:0000256" key="11">
    <source>
        <dbReference type="SAM" id="MobiDB-lite"/>
    </source>
</evidence>
<dbReference type="SUPFAM" id="SSF57850">
    <property type="entry name" value="RING/U-box"/>
    <property type="match status" value="1"/>
</dbReference>
<evidence type="ECO:0000313" key="14">
    <source>
        <dbReference type="EMBL" id="KAK8936917.1"/>
    </source>
</evidence>
<evidence type="ECO:0000256" key="5">
    <source>
        <dbReference type="ARBA" id="ARBA00022771"/>
    </source>
</evidence>
<accession>A0AAP0BEN4</accession>
<dbReference type="Proteomes" id="UP001418222">
    <property type="component" value="Unassembled WGS sequence"/>
</dbReference>
<feature type="compositionally biased region" description="Low complexity" evidence="11">
    <location>
        <begin position="257"/>
        <end position="275"/>
    </location>
</feature>
<comment type="subcellular location">
    <subcellularLocation>
        <location evidence="1">Nucleus</location>
    </subcellularLocation>
</comment>
<dbReference type="InterPro" id="IPR019787">
    <property type="entry name" value="Znf_PHD-finger"/>
</dbReference>
<keyword evidence="9" id="KW-0539">Nucleus</keyword>
<keyword evidence="6" id="KW-0862">Zinc</keyword>
<dbReference type="GO" id="GO:0000977">
    <property type="term" value="F:RNA polymerase II transcription regulatory region sequence-specific DNA binding"/>
    <property type="evidence" value="ECO:0007669"/>
    <property type="project" value="TreeGrafter"/>
</dbReference>
<name>A0AAP0BEN4_9ASPA</name>
<dbReference type="PANTHER" id="PTHR12360">
    <property type="entry name" value="NUCLEAR TRANSCRIPTION FACTOR, X-BOX BINDING 1 NFX1"/>
    <property type="match status" value="1"/>
</dbReference>